<sequence length="66" mass="7256">MAPIVGGAYLKAALTRSDPRNFHIFPRTPEGKRAAANYLHRPTPGHGGILQHHQTFVPEALQFLAI</sequence>
<organism evidence="1 2">
    <name type="scientific">Mycobacterium kiyosense</name>
    <dbReference type="NCBI Taxonomy" id="2871094"/>
    <lineage>
        <taxon>Bacteria</taxon>
        <taxon>Bacillati</taxon>
        <taxon>Actinomycetota</taxon>
        <taxon>Actinomycetes</taxon>
        <taxon>Mycobacteriales</taxon>
        <taxon>Mycobacteriaceae</taxon>
        <taxon>Mycobacterium</taxon>
    </lineage>
</organism>
<name>A0AA37PX03_9MYCO</name>
<comment type="caution">
    <text evidence="1">The sequence shown here is derived from an EMBL/GenBank/DDBJ whole genome shotgun (WGS) entry which is preliminary data.</text>
</comment>
<dbReference type="EMBL" id="BRXE01000017">
    <property type="protein sequence ID" value="GLB82898.1"/>
    <property type="molecule type" value="Genomic_DNA"/>
</dbReference>
<evidence type="ECO:0000313" key="1">
    <source>
        <dbReference type="EMBL" id="GLB82898.1"/>
    </source>
</evidence>
<protein>
    <submittedName>
        <fullName evidence="1">Uncharacterized protein</fullName>
    </submittedName>
</protein>
<reference evidence="1" key="1">
    <citation type="submission" date="2022-07" db="EMBL/GenBank/DDBJ databases">
        <title>Mycobacterium kiyosense sp. nov., scotochromogenic slow-glowing species isolated from respiratory specimens.</title>
        <authorList>
            <person name="Fukano H."/>
            <person name="Kazumi Y."/>
            <person name="Sakagami N."/>
            <person name="Ato M."/>
            <person name="Mitarai S."/>
            <person name="Hoshino Y."/>
        </authorList>
    </citation>
    <scope>NUCLEOTIDE SEQUENCE</scope>
    <source>
        <strain evidence="1">SRL2020-028</strain>
    </source>
</reference>
<dbReference type="Proteomes" id="UP001165663">
    <property type="component" value="Unassembled WGS sequence"/>
</dbReference>
<dbReference type="RefSeq" id="WP_201789585.1">
    <property type="nucleotide sequence ID" value="NZ_BRXE01000017.1"/>
</dbReference>
<gene>
    <name evidence="1" type="ORF">SRL2020028_21540</name>
</gene>
<evidence type="ECO:0000313" key="2">
    <source>
        <dbReference type="Proteomes" id="UP001165663"/>
    </source>
</evidence>
<dbReference type="AlphaFoldDB" id="A0AA37PX03"/>
<proteinExistence type="predicted"/>
<accession>A0AA37PX03</accession>